<protein>
    <recommendedName>
        <fullName evidence="8">HipA-like C-terminal domain-containing protein</fullName>
    </recommendedName>
</protein>
<evidence type="ECO:0000256" key="3">
    <source>
        <dbReference type="ARBA" id="ARBA00022777"/>
    </source>
</evidence>
<gene>
    <name evidence="6" type="ordered locus">MLP_33090</name>
</gene>
<dbReference type="KEGG" id="mph:MLP_33090"/>
<evidence type="ECO:0008006" key="8">
    <source>
        <dbReference type="Google" id="ProtNLM"/>
    </source>
</evidence>
<organism evidence="6 7">
    <name type="scientific">Microlunatus phosphovorus (strain ATCC 700054 / DSM 10555 / JCM 9379 / NBRC 101784 / NCIMB 13414 / VKM Ac-1990 / NM-1)</name>
    <dbReference type="NCBI Taxonomy" id="1032480"/>
    <lineage>
        <taxon>Bacteria</taxon>
        <taxon>Bacillati</taxon>
        <taxon>Actinomycetota</taxon>
        <taxon>Actinomycetes</taxon>
        <taxon>Propionibacteriales</taxon>
        <taxon>Propionibacteriaceae</taxon>
        <taxon>Microlunatus</taxon>
    </lineage>
</organism>
<keyword evidence="3" id="KW-0418">Kinase</keyword>
<dbReference type="Pfam" id="PF13657">
    <property type="entry name" value="Couple_hipA"/>
    <property type="match status" value="1"/>
</dbReference>
<dbReference type="AlphaFoldDB" id="F5XM66"/>
<dbReference type="NCBIfam" id="TIGR03071">
    <property type="entry name" value="couple_hipA"/>
    <property type="match status" value="1"/>
</dbReference>
<comment type="similarity">
    <text evidence="1">Belongs to the HipA Ser/Thr kinase family.</text>
</comment>
<feature type="domain" description="HipA-like C-terminal" evidence="4">
    <location>
        <begin position="147"/>
        <end position="373"/>
    </location>
</feature>
<dbReference type="OrthoDB" id="3182374at2"/>
<evidence type="ECO:0000256" key="2">
    <source>
        <dbReference type="ARBA" id="ARBA00022679"/>
    </source>
</evidence>
<evidence type="ECO:0000259" key="5">
    <source>
        <dbReference type="Pfam" id="PF13657"/>
    </source>
</evidence>
<dbReference type="STRING" id="1032480.MLP_33090"/>
<evidence type="ECO:0000256" key="1">
    <source>
        <dbReference type="ARBA" id="ARBA00010164"/>
    </source>
</evidence>
<dbReference type="eggNOG" id="COG3550">
    <property type="taxonomic scope" value="Bacteria"/>
</dbReference>
<sequence length="400" mass="43494">MRLAVELYGTIVGRLERDARTFDFCPTEEGIERFGANSQVLSVAIPLTPAQRRDRVARRRNWFAELLPEGDQYDYLLAQGGLRRDDTPAFLARYGRDVAGALQIWDLDDPTEPKTPATRTVTGAEIRALLEDPIGSPLANDPQLGKSSLGGVQPKIVLVRTPTGWAQALGGYPTTHILKPRLGGDKATVIYDEEYGSRLARRLGLADFATSIEQFVGLPTLVIERYDRIGGERVHQEDLSQVLGAGGNQKYQEIGGVVSLRRVADALKTHASEADLRRLARMVVFAAGIGNLDLHTKNLGLLHLADGEVTIAPAYDVVPQAHLPNDGRMALAVNGKYRHGEITGEDLAAEFASWGLRRAPATVDATLEELRAAVLSEPPLDGAFPALQEQILGFIDQLAA</sequence>
<dbReference type="PANTHER" id="PTHR37419">
    <property type="entry name" value="SERINE/THREONINE-PROTEIN KINASE TOXIN HIPA"/>
    <property type="match status" value="1"/>
</dbReference>
<feature type="domain" description="HipA N-terminal subdomain 1" evidence="5">
    <location>
        <begin position="3"/>
        <end position="104"/>
    </location>
</feature>
<dbReference type="Gene3D" id="1.10.1070.20">
    <property type="match status" value="1"/>
</dbReference>
<name>F5XM66_MICPN</name>
<dbReference type="InterPro" id="IPR052028">
    <property type="entry name" value="HipA_Ser/Thr_kinase"/>
</dbReference>
<dbReference type="PANTHER" id="PTHR37419:SF1">
    <property type="entry name" value="SERINE_THREONINE-PROTEIN KINASE TOXIN HIPA"/>
    <property type="match status" value="1"/>
</dbReference>
<dbReference type="InterPro" id="IPR012893">
    <property type="entry name" value="HipA-like_C"/>
</dbReference>
<dbReference type="Proteomes" id="UP000007947">
    <property type="component" value="Chromosome"/>
</dbReference>
<dbReference type="GO" id="GO:0005829">
    <property type="term" value="C:cytosol"/>
    <property type="evidence" value="ECO:0007669"/>
    <property type="project" value="TreeGrafter"/>
</dbReference>
<dbReference type="HOGENOM" id="CLU_030167_1_0_11"/>
<evidence type="ECO:0000313" key="7">
    <source>
        <dbReference type="Proteomes" id="UP000007947"/>
    </source>
</evidence>
<keyword evidence="2" id="KW-0808">Transferase</keyword>
<dbReference type="Pfam" id="PF07804">
    <property type="entry name" value="HipA_C"/>
    <property type="match status" value="1"/>
</dbReference>
<evidence type="ECO:0000259" key="4">
    <source>
        <dbReference type="Pfam" id="PF07804"/>
    </source>
</evidence>
<dbReference type="GO" id="GO:0004674">
    <property type="term" value="F:protein serine/threonine kinase activity"/>
    <property type="evidence" value="ECO:0007669"/>
    <property type="project" value="TreeGrafter"/>
</dbReference>
<reference evidence="6 7" key="1">
    <citation type="submission" date="2011-05" db="EMBL/GenBank/DDBJ databases">
        <title>Whole genome sequence of Microlunatus phosphovorus NM-1.</title>
        <authorList>
            <person name="Hosoyama A."/>
            <person name="Sasaki K."/>
            <person name="Harada T."/>
            <person name="Igarashi R."/>
            <person name="Kawakoshi A."/>
            <person name="Sasagawa M."/>
            <person name="Fukada J."/>
            <person name="Nakamura S."/>
            <person name="Katano Y."/>
            <person name="Hanada S."/>
            <person name="Kamagata Y."/>
            <person name="Nakamura N."/>
            <person name="Yamazaki S."/>
            <person name="Fujita N."/>
        </authorList>
    </citation>
    <scope>NUCLEOTIDE SEQUENCE [LARGE SCALE GENOMIC DNA]</scope>
    <source>
        <strain evidence="7">ATCC 700054 / DSM 10555 / JCM 9379 / NBRC 101784 / NCIMB 13414 / VKM Ac-1990 / NM-1</strain>
    </source>
</reference>
<accession>F5XM66</accession>
<dbReference type="EMBL" id="AP012204">
    <property type="protein sequence ID" value="BAK36323.1"/>
    <property type="molecule type" value="Genomic_DNA"/>
</dbReference>
<evidence type="ECO:0000313" key="6">
    <source>
        <dbReference type="EMBL" id="BAK36323.1"/>
    </source>
</evidence>
<proteinExistence type="inferred from homology"/>
<keyword evidence="7" id="KW-1185">Reference proteome</keyword>
<dbReference type="RefSeq" id="WP_013864186.1">
    <property type="nucleotide sequence ID" value="NC_015635.1"/>
</dbReference>
<dbReference type="InterPro" id="IPR017508">
    <property type="entry name" value="HipA_N1"/>
</dbReference>